<evidence type="ECO:0000256" key="2">
    <source>
        <dbReference type="ARBA" id="ARBA00011738"/>
    </source>
</evidence>
<evidence type="ECO:0000256" key="13">
    <source>
        <dbReference type="PIRSR" id="PIRSR000350-3"/>
    </source>
</evidence>
<evidence type="ECO:0000259" key="17">
    <source>
        <dbReference type="Pfam" id="PF02852"/>
    </source>
</evidence>
<dbReference type="InterPro" id="IPR001100">
    <property type="entry name" value="Pyr_nuc-diS_OxRdtase"/>
</dbReference>
<feature type="active site" description="Proton acceptor" evidence="12">
    <location>
        <position position="456"/>
    </location>
</feature>
<keyword evidence="20" id="KW-1185">Reference proteome</keyword>
<dbReference type="GO" id="GO:0005739">
    <property type="term" value="C:mitochondrion"/>
    <property type="evidence" value="ECO:0007669"/>
    <property type="project" value="TreeGrafter"/>
</dbReference>
<comment type="caution">
    <text evidence="19">The sequence shown here is derived from an EMBL/GenBank/DDBJ whole genome shotgun (WGS) entry which is preliminary data.</text>
</comment>
<keyword evidence="6 13" id="KW-0274">FAD</keyword>
<evidence type="ECO:0000256" key="7">
    <source>
        <dbReference type="ARBA" id="ARBA00023002"/>
    </source>
</evidence>
<feature type="binding site" evidence="13">
    <location>
        <begin position="187"/>
        <end position="194"/>
    </location>
    <ligand>
        <name>NAD(+)</name>
        <dbReference type="ChEBI" id="CHEBI:57540"/>
    </ligand>
</feature>
<dbReference type="SUPFAM" id="SSF55424">
    <property type="entry name" value="FAD/NAD-linked reductases, dimerisation (C-terminal) domain"/>
    <property type="match status" value="1"/>
</dbReference>
<accession>A0A367KX79</accession>
<dbReference type="GO" id="GO:0050660">
    <property type="term" value="F:flavin adenine dinucleotide binding"/>
    <property type="evidence" value="ECO:0007669"/>
    <property type="project" value="InterPro"/>
</dbReference>
<dbReference type="GO" id="GO:0034599">
    <property type="term" value="P:cellular response to oxidative stress"/>
    <property type="evidence" value="ECO:0007669"/>
    <property type="project" value="TreeGrafter"/>
</dbReference>
<dbReference type="PIRSF" id="PIRSF000350">
    <property type="entry name" value="Mercury_reductase_MerA"/>
    <property type="match status" value="1"/>
</dbReference>
<dbReference type="GO" id="GO:0045454">
    <property type="term" value="P:cell redox homeostasis"/>
    <property type="evidence" value="ECO:0007669"/>
    <property type="project" value="InterPro"/>
</dbReference>
<dbReference type="Gene3D" id="3.50.50.60">
    <property type="entry name" value="FAD/NAD(P)-binding domain"/>
    <property type="match status" value="2"/>
</dbReference>
<proteinExistence type="inferred from homology"/>
<gene>
    <name evidence="19" type="primary">GLR1_2</name>
    <name evidence="19" type="ORF">CU098_013635</name>
</gene>
<evidence type="ECO:0000256" key="11">
    <source>
        <dbReference type="ARBA" id="ARBA00056905"/>
    </source>
</evidence>
<evidence type="ECO:0000256" key="14">
    <source>
        <dbReference type="PIRSR" id="PIRSR000350-4"/>
    </source>
</evidence>
<organism evidence="19 20">
    <name type="scientific">Rhizopus stolonifer</name>
    <name type="common">Rhizopus nigricans</name>
    <dbReference type="NCBI Taxonomy" id="4846"/>
    <lineage>
        <taxon>Eukaryota</taxon>
        <taxon>Fungi</taxon>
        <taxon>Fungi incertae sedis</taxon>
        <taxon>Mucoromycota</taxon>
        <taxon>Mucoromycotina</taxon>
        <taxon>Mucoromycetes</taxon>
        <taxon>Mucorales</taxon>
        <taxon>Mucorineae</taxon>
        <taxon>Rhizopodaceae</taxon>
        <taxon>Rhizopus</taxon>
    </lineage>
</organism>
<dbReference type="InterPro" id="IPR012999">
    <property type="entry name" value="Pyr_OxRdtase_I_AS"/>
</dbReference>
<evidence type="ECO:0000256" key="3">
    <source>
        <dbReference type="ARBA" id="ARBA00012607"/>
    </source>
</evidence>
<comment type="catalytic activity">
    <reaction evidence="10 16">
        <text>2 glutathione + NADP(+) = glutathione disulfide + NADPH + H(+)</text>
        <dbReference type="Rhea" id="RHEA:11740"/>
        <dbReference type="ChEBI" id="CHEBI:15378"/>
        <dbReference type="ChEBI" id="CHEBI:57783"/>
        <dbReference type="ChEBI" id="CHEBI:57925"/>
        <dbReference type="ChEBI" id="CHEBI:58297"/>
        <dbReference type="ChEBI" id="CHEBI:58349"/>
        <dbReference type="EC" id="1.8.1.7"/>
    </reaction>
</comment>
<keyword evidence="13" id="KW-0520">NAD</keyword>
<evidence type="ECO:0000256" key="10">
    <source>
        <dbReference type="ARBA" id="ARBA00049142"/>
    </source>
</evidence>
<dbReference type="STRING" id="4846.A0A367KX79"/>
<dbReference type="GO" id="GO:0050661">
    <property type="term" value="F:NADP binding"/>
    <property type="evidence" value="ECO:0007669"/>
    <property type="project" value="InterPro"/>
</dbReference>
<dbReference type="InterPro" id="IPR006322">
    <property type="entry name" value="Glutathione_Rdtase_euk/bac"/>
</dbReference>
<comment type="cofactor">
    <cofactor evidence="13">
        <name>FAD</name>
        <dbReference type="ChEBI" id="CHEBI:57692"/>
    </cofactor>
    <text evidence="13">Binds 1 FAD per subunit.</text>
</comment>
<evidence type="ECO:0000313" key="19">
    <source>
        <dbReference type="EMBL" id="RCI06801.1"/>
    </source>
</evidence>
<keyword evidence="7 15" id="KW-0560">Oxidoreductase</keyword>
<name>A0A367KX79_RHIST</name>
<dbReference type="PANTHER" id="PTHR42737:SF2">
    <property type="entry name" value="GLUTATHIONE REDUCTASE"/>
    <property type="match status" value="1"/>
</dbReference>
<dbReference type="EMBL" id="PJQM01000084">
    <property type="protein sequence ID" value="RCI06801.1"/>
    <property type="molecule type" value="Genomic_DNA"/>
</dbReference>
<feature type="binding site" evidence="13">
    <location>
        <position position="60"/>
    </location>
    <ligand>
        <name>FAD</name>
        <dbReference type="ChEBI" id="CHEBI:57692"/>
    </ligand>
</feature>
<comment type="subcellular location">
    <subcellularLocation>
        <location evidence="16">Cytoplasm</location>
    </subcellularLocation>
</comment>
<keyword evidence="5 15" id="KW-0285">Flavoprotein</keyword>
<dbReference type="GO" id="GO:0005829">
    <property type="term" value="C:cytosol"/>
    <property type="evidence" value="ECO:0007669"/>
    <property type="project" value="TreeGrafter"/>
</dbReference>
<dbReference type="GO" id="GO:0006749">
    <property type="term" value="P:glutathione metabolic process"/>
    <property type="evidence" value="ECO:0007669"/>
    <property type="project" value="InterPro"/>
</dbReference>
<dbReference type="FunFam" id="3.30.390.30:FF:000003">
    <property type="entry name" value="Glutathione reductase"/>
    <property type="match status" value="1"/>
</dbReference>
<protein>
    <recommendedName>
        <fullName evidence="4 16">Glutathione reductase</fullName>
        <ecNumber evidence="3 16">1.8.1.7</ecNumber>
    </recommendedName>
</protein>
<dbReference type="EC" id="1.8.1.7" evidence="3 16"/>
<dbReference type="Gene3D" id="3.30.390.30">
    <property type="match status" value="1"/>
</dbReference>
<sequence length="467" mass="50776">MPPVSKASKSLYDYIVIGGGSGGISGARRAAGLYGASVAMIEANSYLGGTCVNVGCVPKKVMWNTASIAEALHQASGYGYTVGPFKFDWATIKQKRDAYIKRLNGIYDTNAQKEHVEQFYGHARFTDPHTLSVKREGADPVELKGKHILIATGSEPIVPQVPGAELGITSDGFFELEHQPKRVAVVGTGYIGIELAGIFHTLGSEVTIFSRTKQILRKFDPVIKDTLLEHMQKTGIKFTFDSKVVGLKKTEHGILVEYESDGQQGHMEVDTVLWAVGRAASTKDLNIEAAGIKLDDKHRIVVDEYQNTTAPNIYALGDVIGKAELTPVAIAASRKLSDRLFGGSQFTNAKLDYVNIPTVVFSHPTAGTIGYTEEEARAHYGDDKIKIYSSRFTNMYFSVLDEKEPTAYKLIVAGPEEKVVGLHIIGRGSDEILQGFGVAIRMGATKADFDNCVAIHPTSAEELVTMR</sequence>
<feature type="binding site" evidence="13">
    <location>
        <position position="277"/>
    </location>
    <ligand>
        <name>NAD(+)</name>
        <dbReference type="ChEBI" id="CHEBI:57540"/>
    </ligand>
</feature>
<dbReference type="NCBIfam" id="TIGR01421">
    <property type="entry name" value="gluta_reduc_1"/>
    <property type="match status" value="1"/>
</dbReference>
<keyword evidence="16" id="KW-0521">NADP</keyword>
<dbReference type="PROSITE" id="PS00076">
    <property type="entry name" value="PYRIDINE_REDOX_1"/>
    <property type="match status" value="1"/>
</dbReference>
<dbReference type="InterPro" id="IPR023753">
    <property type="entry name" value="FAD/NAD-binding_dom"/>
</dbReference>
<evidence type="ECO:0000313" key="20">
    <source>
        <dbReference type="Proteomes" id="UP000253551"/>
    </source>
</evidence>
<dbReference type="OrthoDB" id="5956163at2759"/>
<feature type="domain" description="Pyridine nucleotide-disulphide oxidoreductase dimerisation" evidence="17">
    <location>
        <begin position="356"/>
        <end position="466"/>
    </location>
</feature>
<dbReference type="FunFam" id="3.50.50.60:FF:000235">
    <property type="entry name" value="Glutathione reductase"/>
    <property type="match status" value="1"/>
</dbReference>
<dbReference type="SUPFAM" id="SSF51905">
    <property type="entry name" value="FAD/NAD(P)-binding domain"/>
    <property type="match status" value="1"/>
</dbReference>
<keyword evidence="13" id="KW-0547">Nucleotide-binding</keyword>
<dbReference type="PRINTS" id="PR00368">
    <property type="entry name" value="FADPNR"/>
</dbReference>
<evidence type="ECO:0000259" key="18">
    <source>
        <dbReference type="Pfam" id="PF07992"/>
    </source>
</evidence>
<dbReference type="InterPro" id="IPR004099">
    <property type="entry name" value="Pyr_nucl-diS_OxRdtase_dimer"/>
</dbReference>
<keyword evidence="9 15" id="KW-0676">Redox-active center</keyword>
<keyword evidence="16" id="KW-0963">Cytoplasm</keyword>
<reference evidence="19 20" key="1">
    <citation type="journal article" date="2018" name="G3 (Bethesda)">
        <title>Phylogenetic and Phylogenomic Definition of Rhizopus Species.</title>
        <authorList>
            <person name="Gryganskyi A.P."/>
            <person name="Golan J."/>
            <person name="Dolatabadi S."/>
            <person name="Mondo S."/>
            <person name="Robb S."/>
            <person name="Idnurm A."/>
            <person name="Muszewska A."/>
            <person name="Steczkiewicz K."/>
            <person name="Masonjones S."/>
            <person name="Liao H.L."/>
            <person name="Gajdeczka M.T."/>
            <person name="Anike F."/>
            <person name="Vuek A."/>
            <person name="Anishchenko I.M."/>
            <person name="Voigt K."/>
            <person name="de Hoog G.S."/>
            <person name="Smith M.E."/>
            <person name="Heitman J."/>
            <person name="Vilgalys R."/>
            <person name="Stajich J.E."/>
        </authorList>
    </citation>
    <scope>NUCLEOTIDE SEQUENCE [LARGE SCALE GENOMIC DNA]</scope>
    <source>
        <strain evidence="19 20">LSU 92-RS-03</strain>
    </source>
</reference>
<feature type="disulfide bond" description="Redox-active" evidence="14">
    <location>
        <begin position="51"/>
        <end position="56"/>
    </location>
</feature>
<feature type="domain" description="FAD/NAD(P)-binding" evidence="18">
    <location>
        <begin position="12"/>
        <end position="331"/>
    </location>
</feature>
<dbReference type="Pfam" id="PF07992">
    <property type="entry name" value="Pyr_redox_2"/>
    <property type="match status" value="1"/>
</dbReference>
<dbReference type="InterPro" id="IPR016156">
    <property type="entry name" value="FAD/NAD-linked_Rdtase_dimer_sf"/>
</dbReference>
<dbReference type="GO" id="GO:0004362">
    <property type="term" value="F:glutathione-disulfide reductase (NADPH) activity"/>
    <property type="evidence" value="ECO:0007669"/>
    <property type="project" value="UniProtKB-EC"/>
</dbReference>
<feature type="binding site" evidence="13">
    <location>
        <position position="318"/>
    </location>
    <ligand>
        <name>FAD</name>
        <dbReference type="ChEBI" id="CHEBI:57692"/>
    </ligand>
</feature>
<evidence type="ECO:0000256" key="5">
    <source>
        <dbReference type="ARBA" id="ARBA00022630"/>
    </source>
</evidence>
<evidence type="ECO:0000256" key="12">
    <source>
        <dbReference type="PIRSR" id="PIRSR000350-2"/>
    </source>
</evidence>
<feature type="binding site" evidence="13">
    <location>
        <begin position="152"/>
        <end position="154"/>
    </location>
    <ligand>
        <name>FAD</name>
        <dbReference type="ChEBI" id="CHEBI:57692"/>
    </ligand>
</feature>
<dbReference type="PANTHER" id="PTHR42737">
    <property type="entry name" value="GLUTATHIONE REDUCTASE"/>
    <property type="match status" value="1"/>
</dbReference>
<dbReference type="NCBIfam" id="NF004776">
    <property type="entry name" value="PRK06116.1"/>
    <property type="match status" value="1"/>
</dbReference>
<evidence type="ECO:0000256" key="9">
    <source>
        <dbReference type="ARBA" id="ARBA00023284"/>
    </source>
</evidence>
<dbReference type="InterPro" id="IPR036188">
    <property type="entry name" value="FAD/NAD-bd_sf"/>
</dbReference>
<comment type="subunit">
    <text evidence="2">Homodimer.</text>
</comment>
<evidence type="ECO:0000256" key="6">
    <source>
        <dbReference type="ARBA" id="ARBA00022827"/>
    </source>
</evidence>
<evidence type="ECO:0000256" key="16">
    <source>
        <dbReference type="RuleBase" id="RU365016"/>
    </source>
</evidence>
<comment type="similarity">
    <text evidence="1 15">Belongs to the class-I pyridine nucleotide-disulfide oxidoreductase family.</text>
</comment>
<dbReference type="Proteomes" id="UP000253551">
    <property type="component" value="Unassembled WGS sequence"/>
</dbReference>
<evidence type="ECO:0000256" key="15">
    <source>
        <dbReference type="RuleBase" id="RU003691"/>
    </source>
</evidence>
<evidence type="ECO:0000256" key="1">
    <source>
        <dbReference type="ARBA" id="ARBA00007532"/>
    </source>
</evidence>
<dbReference type="Pfam" id="PF02852">
    <property type="entry name" value="Pyr_redox_dim"/>
    <property type="match status" value="1"/>
</dbReference>
<dbReference type="PRINTS" id="PR00411">
    <property type="entry name" value="PNDRDTASEI"/>
</dbReference>
<keyword evidence="8" id="KW-1015">Disulfide bond</keyword>
<comment type="function">
    <text evidence="11 16">Catalyzes the reduction of glutathione disulfide (GSSG) to reduced glutathione (GSH). Constitutes the major mechanism to maintain a high GSH:GSSG ratio in the cytosol.</text>
</comment>
<evidence type="ECO:0000256" key="4">
    <source>
        <dbReference type="ARBA" id="ARBA00017111"/>
    </source>
</evidence>
<dbReference type="InterPro" id="IPR046952">
    <property type="entry name" value="GSHR/TRXR-like"/>
</dbReference>
<evidence type="ECO:0000256" key="8">
    <source>
        <dbReference type="ARBA" id="ARBA00023157"/>
    </source>
</evidence>
<dbReference type="AlphaFoldDB" id="A0A367KX79"/>